<dbReference type="Proteomes" id="UP001501446">
    <property type="component" value="Unassembled WGS sequence"/>
</dbReference>
<name>A0ABP8XGB3_9MICC</name>
<sequence>MIGVQSGNSRISALVRGEPCERNAQLAVANVVKQFGPRGGRGAEVAGTPTMMLIYQQTEG</sequence>
<proteinExistence type="predicted"/>
<comment type="caution">
    <text evidence="1">The sequence shown here is derived from an EMBL/GenBank/DDBJ whole genome shotgun (WGS) entry which is preliminary data.</text>
</comment>
<organism evidence="1 2">
    <name type="scientific">Kocuria gwangalliensis</name>
    <dbReference type="NCBI Taxonomy" id="501592"/>
    <lineage>
        <taxon>Bacteria</taxon>
        <taxon>Bacillati</taxon>
        <taxon>Actinomycetota</taxon>
        <taxon>Actinomycetes</taxon>
        <taxon>Micrococcales</taxon>
        <taxon>Micrococcaceae</taxon>
        <taxon>Kocuria</taxon>
    </lineage>
</organism>
<gene>
    <name evidence="1" type="ORF">GCM10025781_27050</name>
</gene>
<protein>
    <submittedName>
        <fullName evidence="1">Uncharacterized protein</fullName>
    </submittedName>
</protein>
<keyword evidence="2" id="KW-1185">Reference proteome</keyword>
<dbReference type="EMBL" id="BAABLN010000064">
    <property type="protein sequence ID" value="GAA4707038.1"/>
    <property type="molecule type" value="Genomic_DNA"/>
</dbReference>
<evidence type="ECO:0000313" key="2">
    <source>
        <dbReference type="Proteomes" id="UP001501446"/>
    </source>
</evidence>
<evidence type="ECO:0000313" key="1">
    <source>
        <dbReference type="EMBL" id="GAA4707038.1"/>
    </source>
</evidence>
<reference evidence="2" key="1">
    <citation type="journal article" date="2019" name="Int. J. Syst. Evol. Microbiol.">
        <title>The Global Catalogue of Microorganisms (GCM) 10K type strain sequencing project: providing services to taxonomists for standard genome sequencing and annotation.</title>
        <authorList>
            <consortium name="The Broad Institute Genomics Platform"/>
            <consortium name="The Broad Institute Genome Sequencing Center for Infectious Disease"/>
            <person name="Wu L."/>
            <person name="Ma J."/>
        </authorList>
    </citation>
    <scope>NUCLEOTIDE SEQUENCE [LARGE SCALE GENOMIC DNA]</scope>
    <source>
        <strain evidence="2">JCM 18958</strain>
    </source>
</reference>
<accession>A0ABP8XGB3</accession>